<dbReference type="InterPro" id="IPR013035">
    <property type="entry name" value="PEP_carboxykinase_C"/>
</dbReference>
<dbReference type="GO" id="GO:0004613">
    <property type="term" value="F:phosphoenolpyruvate carboxykinase (GTP) activity"/>
    <property type="evidence" value="ECO:0007669"/>
    <property type="project" value="TreeGrafter"/>
</dbReference>
<dbReference type="GO" id="GO:0019543">
    <property type="term" value="P:propionate catabolic process"/>
    <property type="evidence" value="ECO:0007669"/>
    <property type="project" value="TreeGrafter"/>
</dbReference>
<gene>
    <name evidence="2" type="ORF">PXEA_LOCUS24976</name>
</gene>
<sequence>RINKGIFCKKGCGRPAAHPNSRFCAPASQCPIIDPAWERPEGVPIEAIIFGGRRPEGIPLVYQAYSWRHGVFVGATLRSEATAAAEHQAKVVMHDPFAMRPFFGYNFGNYMEHWLK</sequence>
<dbReference type="AlphaFoldDB" id="A0A3S5ATB0"/>
<evidence type="ECO:0000313" key="3">
    <source>
        <dbReference type="Proteomes" id="UP000784294"/>
    </source>
</evidence>
<keyword evidence="3" id="KW-1185">Reference proteome</keyword>
<dbReference type="EMBL" id="CAAALY010123629">
    <property type="protein sequence ID" value="VEL31536.1"/>
    <property type="molecule type" value="Genomic_DNA"/>
</dbReference>
<dbReference type="GO" id="GO:0071333">
    <property type="term" value="P:cellular response to glucose stimulus"/>
    <property type="evidence" value="ECO:0007669"/>
    <property type="project" value="TreeGrafter"/>
</dbReference>
<dbReference type="Proteomes" id="UP000784294">
    <property type="component" value="Unassembled WGS sequence"/>
</dbReference>
<dbReference type="Gene3D" id="3.90.228.20">
    <property type="match status" value="1"/>
</dbReference>
<feature type="domain" description="Phosphoenolpyruvate carboxykinase C-terminal P-loop" evidence="1">
    <location>
        <begin position="9"/>
        <end position="116"/>
    </location>
</feature>
<comment type="caution">
    <text evidence="2">The sequence shown here is derived from an EMBL/GenBank/DDBJ whole genome shotgun (WGS) entry which is preliminary data.</text>
</comment>
<evidence type="ECO:0000313" key="2">
    <source>
        <dbReference type="EMBL" id="VEL31536.1"/>
    </source>
</evidence>
<dbReference type="GO" id="GO:0005525">
    <property type="term" value="F:GTP binding"/>
    <property type="evidence" value="ECO:0007669"/>
    <property type="project" value="InterPro"/>
</dbReference>
<evidence type="ECO:0000259" key="1">
    <source>
        <dbReference type="Pfam" id="PF00821"/>
    </source>
</evidence>
<dbReference type="GO" id="GO:0030145">
    <property type="term" value="F:manganese ion binding"/>
    <property type="evidence" value="ECO:0007669"/>
    <property type="project" value="TreeGrafter"/>
</dbReference>
<name>A0A3S5ATB0_9PLAT</name>
<dbReference type="GO" id="GO:0006094">
    <property type="term" value="P:gluconeogenesis"/>
    <property type="evidence" value="ECO:0007669"/>
    <property type="project" value="InterPro"/>
</dbReference>
<dbReference type="PANTHER" id="PTHR11561:SF0">
    <property type="entry name" value="PHOSPHOENOLPYRUVATE CARBOXYKINASE [GTP]-RELATED"/>
    <property type="match status" value="1"/>
</dbReference>
<organism evidence="2 3">
    <name type="scientific">Protopolystoma xenopodis</name>
    <dbReference type="NCBI Taxonomy" id="117903"/>
    <lineage>
        <taxon>Eukaryota</taxon>
        <taxon>Metazoa</taxon>
        <taxon>Spiralia</taxon>
        <taxon>Lophotrochozoa</taxon>
        <taxon>Platyhelminthes</taxon>
        <taxon>Monogenea</taxon>
        <taxon>Polyopisthocotylea</taxon>
        <taxon>Polystomatidea</taxon>
        <taxon>Polystomatidae</taxon>
        <taxon>Protopolystoma</taxon>
    </lineage>
</organism>
<dbReference type="Pfam" id="PF00821">
    <property type="entry name" value="PEPCK_GTP"/>
    <property type="match status" value="1"/>
</dbReference>
<dbReference type="GO" id="GO:0006107">
    <property type="term" value="P:oxaloacetate metabolic process"/>
    <property type="evidence" value="ECO:0007669"/>
    <property type="project" value="TreeGrafter"/>
</dbReference>
<dbReference type="InterPro" id="IPR008209">
    <property type="entry name" value="PEP_carboxykinase_GTP"/>
</dbReference>
<feature type="non-terminal residue" evidence="2">
    <location>
        <position position="1"/>
    </location>
</feature>
<dbReference type="GO" id="GO:0046327">
    <property type="term" value="P:glycerol biosynthetic process from pyruvate"/>
    <property type="evidence" value="ECO:0007669"/>
    <property type="project" value="TreeGrafter"/>
</dbReference>
<dbReference type="GO" id="GO:0005829">
    <property type="term" value="C:cytosol"/>
    <property type="evidence" value="ECO:0007669"/>
    <property type="project" value="TreeGrafter"/>
</dbReference>
<accession>A0A3S5ATB0</accession>
<dbReference type="OrthoDB" id="5841594at2759"/>
<dbReference type="PANTHER" id="PTHR11561">
    <property type="entry name" value="PHOSPHOENOLPYRUVATE CARBOXYKINASE"/>
    <property type="match status" value="1"/>
</dbReference>
<dbReference type="SUPFAM" id="SSF53795">
    <property type="entry name" value="PEP carboxykinase-like"/>
    <property type="match status" value="1"/>
</dbReference>
<dbReference type="InterPro" id="IPR035077">
    <property type="entry name" value="PEP_carboxykinase_GTP_C"/>
</dbReference>
<proteinExistence type="predicted"/>
<protein>
    <recommendedName>
        <fullName evidence="1">Phosphoenolpyruvate carboxykinase C-terminal P-loop domain-containing protein</fullName>
    </recommendedName>
</protein>
<dbReference type="GO" id="GO:0033993">
    <property type="term" value="P:response to lipid"/>
    <property type="evidence" value="ECO:0007669"/>
    <property type="project" value="TreeGrafter"/>
</dbReference>
<reference evidence="2" key="1">
    <citation type="submission" date="2018-11" db="EMBL/GenBank/DDBJ databases">
        <authorList>
            <consortium name="Pathogen Informatics"/>
        </authorList>
    </citation>
    <scope>NUCLEOTIDE SEQUENCE</scope>
</reference>
<dbReference type="GO" id="GO:0042594">
    <property type="term" value="P:response to starvation"/>
    <property type="evidence" value="ECO:0007669"/>
    <property type="project" value="TreeGrafter"/>
</dbReference>